<dbReference type="Gene3D" id="3.40.50.1950">
    <property type="entry name" value="Flavin prenyltransferase-like"/>
    <property type="match status" value="1"/>
</dbReference>
<dbReference type="PANTHER" id="PTHR43374:SF1">
    <property type="entry name" value="FLAVIN PRENYLTRANSFERASE PAD1, MITOCHONDRIAL"/>
    <property type="match status" value="1"/>
</dbReference>
<evidence type="ECO:0000256" key="5">
    <source>
        <dbReference type="ARBA" id="ARBA00050612"/>
    </source>
</evidence>
<comment type="function">
    <text evidence="7">Flavin prenyltransferase that catalyzes the synthesis of the prenylated FMN cofactor (prenyl-FMN) for 4-hydroxy-3-polyprenylbenzoic acid decarboxylase UbiD. The prenyltransferase is metal-independent and links a dimethylallyl moiety from dimethylallyl monophosphate (DMAP) to the flavin N5 and C6 atoms of FMN.</text>
</comment>
<keyword evidence="2 7" id="KW-0285">Flavoprotein</keyword>
<keyword evidence="3 7" id="KW-0288">FMN</keyword>
<comment type="caution">
    <text evidence="7">Lacks conserved residue(s) required for the propagation of feature annotation.</text>
</comment>
<comment type="caution">
    <text evidence="9">The sequence shown here is derived from an EMBL/GenBank/DDBJ whole genome shotgun (WGS) entry which is preliminary data.</text>
</comment>
<evidence type="ECO:0000256" key="7">
    <source>
        <dbReference type="HAMAP-Rule" id="MF_01984"/>
    </source>
</evidence>
<evidence type="ECO:0000256" key="3">
    <source>
        <dbReference type="ARBA" id="ARBA00022643"/>
    </source>
</evidence>
<comment type="catalytic activity">
    <reaction evidence="5 7">
        <text>dimethylallyl phosphate + FMNH2 = prenylated FMNH2 + phosphate</text>
        <dbReference type="Rhea" id="RHEA:37743"/>
        <dbReference type="ChEBI" id="CHEBI:43474"/>
        <dbReference type="ChEBI" id="CHEBI:57618"/>
        <dbReference type="ChEBI" id="CHEBI:87467"/>
        <dbReference type="ChEBI" id="CHEBI:88052"/>
        <dbReference type="EC" id="2.5.1.129"/>
    </reaction>
</comment>
<evidence type="ECO:0000313" key="10">
    <source>
        <dbReference type="Proteomes" id="UP000315889"/>
    </source>
</evidence>
<feature type="binding site" evidence="7">
    <location>
        <begin position="88"/>
        <end position="91"/>
    </location>
    <ligand>
        <name>FMN</name>
        <dbReference type="ChEBI" id="CHEBI:58210"/>
    </ligand>
</feature>
<dbReference type="NCBIfam" id="TIGR00421">
    <property type="entry name" value="ubiX_pad"/>
    <property type="match status" value="1"/>
</dbReference>
<organism evidence="9 10">
    <name type="scientific">SAR92 clade bacterium</name>
    <dbReference type="NCBI Taxonomy" id="2315479"/>
    <lineage>
        <taxon>Bacteria</taxon>
        <taxon>Pseudomonadati</taxon>
        <taxon>Pseudomonadota</taxon>
        <taxon>Gammaproteobacteria</taxon>
        <taxon>Cellvibrionales</taxon>
        <taxon>Porticoccaceae</taxon>
        <taxon>SAR92 clade</taxon>
    </lineage>
</organism>
<protein>
    <recommendedName>
        <fullName evidence="7">Flavin prenyltransferase UbiX</fullName>
        <ecNumber evidence="7">2.5.1.129</ecNumber>
    </recommendedName>
</protein>
<comment type="similarity">
    <text evidence="6 7">Belongs to the UbiX/PAD1 family.</text>
</comment>
<evidence type="ECO:0000256" key="2">
    <source>
        <dbReference type="ARBA" id="ARBA00022630"/>
    </source>
</evidence>
<feature type="binding site" evidence="7">
    <location>
        <position position="37"/>
    </location>
    <ligand>
        <name>FMN</name>
        <dbReference type="ChEBI" id="CHEBI:58210"/>
    </ligand>
</feature>
<keyword evidence="1 7" id="KW-0637">Prenyltransferase</keyword>
<dbReference type="AlphaFoldDB" id="A0A520MDE2"/>
<dbReference type="EMBL" id="SHBP01000015">
    <property type="protein sequence ID" value="RZO19237.1"/>
    <property type="molecule type" value="Genomic_DNA"/>
</dbReference>
<dbReference type="Pfam" id="PF02441">
    <property type="entry name" value="Flavoprotein"/>
    <property type="match status" value="1"/>
</dbReference>
<reference evidence="9 10" key="1">
    <citation type="submission" date="2019-02" db="EMBL/GenBank/DDBJ databases">
        <title>Prokaryotic population dynamics and viral predation in marine succession experiment using metagenomics: the confinement effect.</title>
        <authorList>
            <person name="Haro-Moreno J.M."/>
            <person name="Rodriguez-Valera F."/>
            <person name="Lopez-Perez M."/>
        </authorList>
    </citation>
    <scope>NUCLEOTIDE SEQUENCE [LARGE SCALE GENOMIC DNA]</scope>
    <source>
        <strain evidence="9">MED-G170</strain>
    </source>
</reference>
<feature type="binding site" evidence="7">
    <location>
        <position position="123"/>
    </location>
    <ligand>
        <name>FMN</name>
        <dbReference type="ChEBI" id="CHEBI:58210"/>
    </ligand>
</feature>
<evidence type="ECO:0000256" key="1">
    <source>
        <dbReference type="ARBA" id="ARBA00022602"/>
    </source>
</evidence>
<dbReference type="InterPro" id="IPR004507">
    <property type="entry name" value="UbiX-like"/>
</dbReference>
<dbReference type="GO" id="GO:0106141">
    <property type="term" value="F:flavin prenyltransferase activity"/>
    <property type="evidence" value="ECO:0007669"/>
    <property type="project" value="UniProtKB-EC"/>
</dbReference>
<dbReference type="InterPro" id="IPR036551">
    <property type="entry name" value="Flavin_trans-like"/>
</dbReference>
<feature type="binding site" evidence="7">
    <location>
        <position position="153"/>
    </location>
    <ligand>
        <name>dimethylallyl phosphate</name>
        <dbReference type="ChEBI" id="CHEBI:88052"/>
    </ligand>
</feature>
<sequence>MKRIVVGMSGSSGVIYGIRMLEVLAQNPMVETHLILSQAAKMNIGIETEWSVTDVETLADEVHNNKNIGASIASGSFKTAGMIVVPCSMKTLSGIANSYAENLIIRAADVMLKERRQLVIVPRESPLHTGHCELMLKASQIGAIICPPAPAFYTEPKTVDDIINHSVARVLDLFDIESDSLKRWQGNV</sequence>
<accession>A0A520MDE2</accession>
<dbReference type="PANTHER" id="PTHR43374">
    <property type="entry name" value="FLAVIN PRENYLTRANSFERASE"/>
    <property type="match status" value="1"/>
</dbReference>
<keyword evidence="4 7" id="KW-0808">Transferase</keyword>
<evidence type="ECO:0000259" key="8">
    <source>
        <dbReference type="Pfam" id="PF02441"/>
    </source>
</evidence>
<dbReference type="SUPFAM" id="SSF52507">
    <property type="entry name" value="Homo-oligomeric flavin-containing Cys decarboxylases, HFCD"/>
    <property type="match status" value="1"/>
</dbReference>
<dbReference type="GO" id="GO:0016831">
    <property type="term" value="F:carboxy-lyase activity"/>
    <property type="evidence" value="ECO:0007669"/>
    <property type="project" value="TreeGrafter"/>
</dbReference>
<dbReference type="Proteomes" id="UP000315889">
    <property type="component" value="Unassembled WGS sequence"/>
</dbReference>
<feature type="domain" description="Flavoprotein" evidence="8">
    <location>
        <begin position="2"/>
        <end position="172"/>
    </location>
</feature>
<proteinExistence type="inferred from homology"/>
<feature type="binding site" evidence="7">
    <location>
        <position position="169"/>
    </location>
    <ligand>
        <name>dimethylallyl phosphate</name>
        <dbReference type="ChEBI" id="CHEBI:88052"/>
    </ligand>
</feature>
<dbReference type="HAMAP" id="MF_01984">
    <property type="entry name" value="ubiX_pad"/>
    <property type="match status" value="1"/>
</dbReference>
<name>A0A520MDE2_9GAMM</name>
<dbReference type="FunFam" id="3.40.50.1950:FF:000001">
    <property type="entry name" value="Flavin prenyltransferase UbiX"/>
    <property type="match status" value="1"/>
</dbReference>
<dbReference type="InterPro" id="IPR003382">
    <property type="entry name" value="Flavoprotein"/>
</dbReference>
<evidence type="ECO:0000256" key="6">
    <source>
        <dbReference type="ARBA" id="ARBA00060793"/>
    </source>
</evidence>
<evidence type="ECO:0000256" key="4">
    <source>
        <dbReference type="ARBA" id="ARBA00022679"/>
    </source>
</evidence>
<evidence type="ECO:0000313" key="9">
    <source>
        <dbReference type="EMBL" id="RZO19237.1"/>
    </source>
</evidence>
<dbReference type="EC" id="2.5.1.129" evidence="7"/>
<dbReference type="NCBIfam" id="NF004685">
    <property type="entry name" value="PRK06029.1"/>
    <property type="match status" value="1"/>
</dbReference>
<feature type="binding site" evidence="7">
    <location>
        <begin position="10"/>
        <end position="12"/>
    </location>
    <ligand>
        <name>FMN</name>
        <dbReference type="ChEBI" id="CHEBI:58210"/>
    </ligand>
</feature>
<gene>
    <name evidence="7" type="primary">ubiX</name>
    <name evidence="9" type="ORF">EVB03_08540</name>
</gene>